<organism evidence="3 4">
    <name type="scientific">Lentilactobacillus sunkii</name>
    <dbReference type="NCBI Taxonomy" id="481719"/>
    <lineage>
        <taxon>Bacteria</taxon>
        <taxon>Bacillati</taxon>
        <taxon>Bacillota</taxon>
        <taxon>Bacilli</taxon>
        <taxon>Lactobacillales</taxon>
        <taxon>Lactobacillaceae</taxon>
        <taxon>Lentilactobacillus</taxon>
    </lineage>
</organism>
<evidence type="ECO:0000313" key="4">
    <source>
        <dbReference type="Proteomes" id="UP000177010"/>
    </source>
</evidence>
<dbReference type="InterPro" id="IPR049530">
    <property type="entry name" value="EC042_2821"/>
</dbReference>
<feature type="domain" description="DUF3644" evidence="1">
    <location>
        <begin position="12"/>
        <end position="188"/>
    </location>
</feature>
<dbReference type="InterPro" id="IPR022104">
    <property type="entry name" value="DUF3644"/>
</dbReference>
<feature type="domain" description="EC042-2821-like Restriction Endonuclease-like" evidence="2">
    <location>
        <begin position="237"/>
        <end position="334"/>
    </location>
</feature>
<reference evidence="3 4" key="1">
    <citation type="submission" date="2016-09" db="EMBL/GenBank/DDBJ databases">
        <title>Genome Sequence of Lactobacillus sunkii Strain CG01.</title>
        <authorList>
            <person name="Poehlein A."/>
            <person name="Gabris C."/>
            <person name="Bengelsdorf F.R."/>
            <person name="Duerre P."/>
            <person name="Daniel R."/>
        </authorList>
    </citation>
    <scope>NUCLEOTIDE SEQUENCE [LARGE SCALE GENOMIC DNA]</scope>
    <source>
        <strain evidence="3 4">CG_D</strain>
    </source>
</reference>
<sequence>MNAKDNQTLSTMLEKSMEAFTLGLELYNRPTVKYRVEGFSFYICNAWELLLKAKLVKTVNCLDAIFYSNTKMQRSQTYSLSECLKKVFTDKKEPLRRNLERIISLRNTSIHFVTEEYEQMYAPLFQACIINYVNKLNDFFNIDITERFDQHFLSLSVNIDPLDSGTIKKKYPATIAEQLLRDQMDLNEETINNGSTGFGIPLNHNIYITKNKKNADFIVSIAKDSETKAAIINKLQDPKNTHPFTYSEVVNQVNKWISRKKIDFRVTNDHKNRITFNKSDLDLFIKFYGIKAEIDYAYKHVLGNNNQYTYSQKGINLIEKEIMDNPHDIVNILKNELKKPKK</sequence>
<proteinExistence type="predicted"/>
<dbReference type="Pfam" id="PF18740">
    <property type="entry name" value="EC042_2821"/>
    <property type="match status" value="1"/>
</dbReference>
<dbReference type="AlphaFoldDB" id="A0A1E7XIB5"/>
<accession>A0A1E7XIB5</accession>
<evidence type="ECO:0000313" key="3">
    <source>
        <dbReference type="EMBL" id="OFA12850.1"/>
    </source>
</evidence>
<dbReference type="EMBL" id="MIQE01000004">
    <property type="protein sequence ID" value="OFA12850.1"/>
    <property type="molecule type" value="Genomic_DNA"/>
</dbReference>
<dbReference type="STRING" id="481719.LASUN_03730"/>
<comment type="caution">
    <text evidence="3">The sequence shown here is derived from an EMBL/GenBank/DDBJ whole genome shotgun (WGS) entry which is preliminary data.</text>
</comment>
<evidence type="ECO:0000259" key="1">
    <source>
        <dbReference type="Pfam" id="PF12358"/>
    </source>
</evidence>
<gene>
    <name evidence="3" type="ORF">LASUN_03730</name>
</gene>
<dbReference type="Pfam" id="PF12358">
    <property type="entry name" value="DUF3644"/>
    <property type="match status" value="1"/>
</dbReference>
<dbReference type="Proteomes" id="UP000177010">
    <property type="component" value="Unassembled WGS sequence"/>
</dbReference>
<name>A0A1E7XIB5_9LACO</name>
<evidence type="ECO:0000259" key="2">
    <source>
        <dbReference type="Pfam" id="PF18740"/>
    </source>
</evidence>
<protein>
    <submittedName>
        <fullName evidence="3">Uncharacterized protein</fullName>
    </submittedName>
</protein>
<dbReference type="RefSeq" id="WP_083274394.1">
    <property type="nucleotide sequence ID" value="NZ_JAZHVW010000021.1"/>
</dbReference>